<keyword evidence="2" id="KW-0812">Transmembrane</keyword>
<feature type="compositionally biased region" description="Low complexity" evidence="1">
    <location>
        <begin position="264"/>
        <end position="275"/>
    </location>
</feature>
<dbReference type="GeneID" id="92517311"/>
<evidence type="ECO:0000313" key="3">
    <source>
        <dbReference type="EMBL" id="KAG5487474.1"/>
    </source>
</evidence>
<gene>
    <name evidence="3" type="ORF">LSCM1_07429</name>
</gene>
<evidence type="ECO:0000256" key="2">
    <source>
        <dbReference type="SAM" id="Phobius"/>
    </source>
</evidence>
<sequence length="306" mass="32351">MYHSKRRDGRPPPPSPSLLRRFAVVSARPLLAVLLLVCTVTLPTFAFVYTTTPTDAQLPATYAATHPDTPLQGLQDACNQQGAGVSDRMLMTVRGDVTTMLESAAKGGVVYLGGYYDPASDAWRWWDGLFSSYVFALGPQGTLVASQPPGWATDYPKLTTDGSVGALRYVAFDGSRGGWTNVAGTAALNGVACESRDQIVSVKKPFPWWAILIIVLAVVAVMITIAFCLCCSKKKLHDDDENTELASHSASFTSRRSSLGHLATSSLTTSRTSGTSGSGTSGTESCEADQSSSVASSSRGARHSSG</sequence>
<dbReference type="EMBL" id="JAFEUZ010000004">
    <property type="protein sequence ID" value="KAG5487474.1"/>
    <property type="molecule type" value="Genomic_DNA"/>
</dbReference>
<evidence type="ECO:0000313" key="4">
    <source>
        <dbReference type="Proteomes" id="UP000673552"/>
    </source>
</evidence>
<protein>
    <recommendedName>
        <fullName evidence="5">C-type lectin domain-containing protein</fullName>
    </recommendedName>
</protein>
<reference evidence="4" key="2">
    <citation type="journal article" date="2021" name="Sci. Data">
        <title>Chromosome-scale genome sequencing, assembly and annotation of six genomes from subfamily Leishmaniinae.</title>
        <authorList>
            <person name="Almutairi H."/>
            <person name="Urbaniak M.D."/>
            <person name="Bates M.D."/>
            <person name="Jariyapan N."/>
            <person name="Kwakye-Nuako G."/>
            <person name="Thomaz Soccol V."/>
            <person name="Al-Salem W.S."/>
            <person name="Dillon R.J."/>
            <person name="Bates P.A."/>
            <person name="Gatherer D."/>
        </authorList>
    </citation>
    <scope>NUCLEOTIDE SEQUENCE [LARGE SCALE GENOMIC DNA]</scope>
</reference>
<proteinExistence type="predicted"/>
<reference evidence="4" key="1">
    <citation type="journal article" date="2021" name="Microbiol. Resour. Announc.">
        <title>LGAAP: Leishmaniinae Genome Assembly and Annotation Pipeline.</title>
        <authorList>
            <person name="Almutairi H."/>
            <person name="Urbaniak M.D."/>
            <person name="Bates M.D."/>
            <person name="Jariyapan N."/>
            <person name="Kwakye-Nuako G."/>
            <person name="Thomaz-Soccol V."/>
            <person name="Al-Salem W.S."/>
            <person name="Dillon R.J."/>
            <person name="Bates P.A."/>
            <person name="Gatherer D."/>
        </authorList>
    </citation>
    <scope>NUCLEOTIDE SEQUENCE [LARGE SCALE GENOMIC DNA]</scope>
</reference>
<dbReference type="AlphaFoldDB" id="A0A836KUB3"/>
<keyword evidence="2" id="KW-0472">Membrane</keyword>
<dbReference type="Proteomes" id="UP000673552">
    <property type="component" value="Unassembled WGS sequence"/>
</dbReference>
<dbReference type="OrthoDB" id="263421at2759"/>
<evidence type="ECO:0000256" key="1">
    <source>
        <dbReference type="SAM" id="MobiDB-lite"/>
    </source>
</evidence>
<dbReference type="KEGG" id="lmat:92517311"/>
<name>A0A836KUB3_9TRYP</name>
<comment type="caution">
    <text evidence="3">The sequence shown here is derived from an EMBL/GenBank/DDBJ whole genome shotgun (WGS) entry which is preliminary data.</text>
</comment>
<keyword evidence="4" id="KW-1185">Reference proteome</keyword>
<feature type="transmembrane region" description="Helical" evidence="2">
    <location>
        <begin position="206"/>
        <end position="229"/>
    </location>
</feature>
<accession>A0A836KUB3</accession>
<keyword evidence="2" id="KW-1133">Transmembrane helix</keyword>
<dbReference type="RefSeq" id="XP_067181406.1">
    <property type="nucleotide sequence ID" value="XM_067324799.1"/>
</dbReference>
<organism evidence="3 4">
    <name type="scientific">Leishmania martiniquensis</name>
    <dbReference type="NCBI Taxonomy" id="1580590"/>
    <lineage>
        <taxon>Eukaryota</taxon>
        <taxon>Discoba</taxon>
        <taxon>Euglenozoa</taxon>
        <taxon>Kinetoplastea</taxon>
        <taxon>Metakinetoplastina</taxon>
        <taxon>Trypanosomatida</taxon>
        <taxon>Trypanosomatidae</taxon>
        <taxon>Leishmaniinae</taxon>
        <taxon>Leishmania</taxon>
    </lineage>
</organism>
<evidence type="ECO:0008006" key="5">
    <source>
        <dbReference type="Google" id="ProtNLM"/>
    </source>
</evidence>
<feature type="region of interest" description="Disordered" evidence="1">
    <location>
        <begin position="257"/>
        <end position="306"/>
    </location>
</feature>